<dbReference type="AlphaFoldDB" id="A0A521E3T5"/>
<dbReference type="Proteomes" id="UP000315636">
    <property type="component" value="Unassembled WGS sequence"/>
</dbReference>
<dbReference type="OrthoDB" id="2989478at2"/>
<keyword evidence="2" id="KW-1185">Reference proteome</keyword>
<organism evidence="1 2">
    <name type="scientific">Melghirimyces algeriensis</name>
    <dbReference type="NCBI Taxonomy" id="910412"/>
    <lineage>
        <taxon>Bacteria</taxon>
        <taxon>Bacillati</taxon>
        <taxon>Bacillota</taxon>
        <taxon>Bacilli</taxon>
        <taxon>Bacillales</taxon>
        <taxon>Thermoactinomycetaceae</taxon>
        <taxon>Melghirimyces</taxon>
    </lineage>
</organism>
<proteinExistence type="predicted"/>
<gene>
    <name evidence="1" type="ORF">SAMN06264849_107147</name>
</gene>
<name>A0A521E3T5_9BACL</name>
<accession>A0A521E3T5</accession>
<sequence>MEWTNGYVIVPWNSILGISKPPIKGDFIQYTQRYALVDRIGKGLVGNYLSVMEASWEATVRYAQEVHNYHVDPMKWRPAAIELASCFYSTEELAWMTDRELGDLLHQTDWYQLKTGS</sequence>
<dbReference type="EMBL" id="FXTI01000007">
    <property type="protein sequence ID" value="SMO78031.1"/>
    <property type="molecule type" value="Genomic_DNA"/>
</dbReference>
<dbReference type="RefSeq" id="WP_142505950.1">
    <property type="nucleotide sequence ID" value="NZ_FXTI01000007.1"/>
</dbReference>
<evidence type="ECO:0000313" key="1">
    <source>
        <dbReference type="EMBL" id="SMO78031.1"/>
    </source>
</evidence>
<evidence type="ECO:0000313" key="2">
    <source>
        <dbReference type="Proteomes" id="UP000315636"/>
    </source>
</evidence>
<reference evidence="1 2" key="1">
    <citation type="submission" date="2017-05" db="EMBL/GenBank/DDBJ databases">
        <authorList>
            <person name="Varghese N."/>
            <person name="Submissions S."/>
        </authorList>
    </citation>
    <scope>NUCLEOTIDE SEQUENCE [LARGE SCALE GENOMIC DNA]</scope>
    <source>
        <strain evidence="1 2">DSM 45474</strain>
    </source>
</reference>
<protein>
    <submittedName>
        <fullName evidence="1">Uncharacterized protein</fullName>
    </submittedName>
</protein>